<dbReference type="InterPro" id="IPR010662">
    <property type="entry name" value="RBBP9/YdeN"/>
</dbReference>
<reference evidence="1 2" key="1">
    <citation type="submission" date="2017-05" db="EMBL/GenBank/DDBJ databases">
        <title>The complete genome sequence of Deinococcus ficus isolated from the rhizosphere of the Ficus religiosa L. in Taiwan.</title>
        <authorList>
            <person name="Wu K.-M."/>
            <person name="Liao T.-L."/>
            <person name="Liu Y.-M."/>
            <person name="Young C.-C."/>
            <person name="Tsai S.-F."/>
        </authorList>
    </citation>
    <scope>NUCLEOTIDE SEQUENCE [LARGE SCALE GENOMIC DNA]</scope>
    <source>
        <strain evidence="1 2">CC-FR2-10</strain>
    </source>
</reference>
<protein>
    <submittedName>
        <fullName evidence="1">Alpha/beta hydrolase</fullName>
    </submittedName>
</protein>
<keyword evidence="2" id="KW-1185">Reference proteome</keyword>
<dbReference type="STRING" id="317577.GCA_000419625_00602"/>
<dbReference type="Gene3D" id="3.40.50.1820">
    <property type="entry name" value="alpha/beta hydrolase"/>
    <property type="match status" value="1"/>
</dbReference>
<dbReference type="Proteomes" id="UP000259030">
    <property type="component" value="Chromosome"/>
</dbReference>
<dbReference type="RefSeq" id="WP_027463357.1">
    <property type="nucleotide sequence ID" value="NZ_CP021081.1"/>
</dbReference>
<name>A0A221STV8_9DEIO</name>
<evidence type="ECO:0000313" key="2">
    <source>
        <dbReference type="Proteomes" id="UP000259030"/>
    </source>
</evidence>
<evidence type="ECO:0000313" key="1">
    <source>
        <dbReference type="EMBL" id="ASN80060.1"/>
    </source>
</evidence>
<dbReference type="EMBL" id="CP021081">
    <property type="protein sequence ID" value="ASN80060.1"/>
    <property type="molecule type" value="Genomic_DNA"/>
</dbReference>
<dbReference type="KEGG" id="dfc:DFI_02690"/>
<dbReference type="AlphaFoldDB" id="A0A221STV8"/>
<accession>A0A221STV8</accession>
<dbReference type="Pfam" id="PF06821">
    <property type="entry name" value="Ser_hydrolase"/>
    <property type="match status" value="1"/>
</dbReference>
<dbReference type="SUPFAM" id="SSF53474">
    <property type="entry name" value="alpha/beta-Hydrolases"/>
    <property type="match status" value="1"/>
</dbReference>
<proteinExistence type="predicted"/>
<keyword evidence="1" id="KW-0378">Hydrolase</keyword>
<dbReference type="InterPro" id="IPR029058">
    <property type="entry name" value="AB_hydrolase_fold"/>
</dbReference>
<dbReference type="GO" id="GO:0016787">
    <property type="term" value="F:hydrolase activity"/>
    <property type="evidence" value="ECO:0007669"/>
    <property type="project" value="UniProtKB-KW"/>
</dbReference>
<sequence>MTPTLVIVPGLGGSGPQHWQSLWETKFGGVRVVQDDWEHPTPAAWTARLHEVIEATPGDLVLVAHSCGVPTVAHWAARTGGHARVRGALLVAPPDVDLPLPDFPAVAALAPQPLGPLPFPALVVSSETDPFVTLERAQAFAEAWEAEFITAGEAGHINTDSGHGDWPEGEILLSEALHAWTPPDISRF</sequence>
<gene>
    <name evidence="1" type="ORF">DFI_02690</name>
</gene>
<organism evidence="1 2">
    <name type="scientific">Deinococcus ficus</name>
    <dbReference type="NCBI Taxonomy" id="317577"/>
    <lineage>
        <taxon>Bacteria</taxon>
        <taxon>Thermotogati</taxon>
        <taxon>Deinococcota</taxon>
        <taxon>Deinococci</taxon>
        <taxon>Deinococcales</taxon>
        <taxon>Deinococcaceae</taxon>
        <taxon>Deinococcus</taxon>
    </lineage>
</organism>